<evidence type="ECO:0000313" key="3">
    <source>
        <dbReference type="EMBL" id="TQD23520.1"/>
    </source>
</evidence>
<proteinExistence type="predicted"/>
<name>A0A7Z8KLK7_9EURY</name>
<feature type="transmembrane region" description="Helical" evidence="1">
    <location>
        <begin position="6"/>
        <end position="24"/>
    </location>
</feature>
<dbReference type="Proteomes" id="UP000319335">
    <property type="component" value="Unassembled WGS sequence"/>
</dbReference>
<dbReference type="PANTHER" id="PTHR37947">
    <property type="entry name" value="BLL2462 PROTEIN"/>
    <property type="match status" value="1"/>
</dbReference>
<reference evidence="3 4" key="1">
    <citation type="submission" date="2019-06" db="EMBL/GenBank/DDBJ databases">
        <title>Draft genome sequence of Methanolobus vulcani B1d.</title>
        <authorList>
            <person name="Creighbaum A.J."/>
            <person name="Ticak T."/>
            <person name="Hariraju D."/>
            <person name="Arivett B.A."/>
            <person name="Ferguson D.J.Jr."/>
        </authorList>
    </citation>
    <scope>NUCLEOTIDE SEQUENCE [LARGE SCALE GENOMIC DNA]</scope>
    <source>
        <strain evidence="3 4">B1d</strain>
    </source>
</reference>
<dbReference type="Gene3D" id="3.40.50.880">
    <property type="match status" value="2"/>
</dbReference>
<dbReference type="InterPro" id="IPR029062">
    <property type="entry name" value="Class_I_gatase-like"/>
</dbReference>
<comment type="caution">
    <text evidence="3">The sequence shown here is derived from an EMBL/GenBank/DDBJ whole genome shotgun (WGS) entry which is preliminary data.</text>
</comment>
<dbReference type="Pfam" id="PF00092">
    <property type="entry name" value="VWA"/>
    <property type="match status" value="1"/>
</dbReference>
<feature type="transmembrane region" description="Helical" evidence="1">
    <location>
        <begin position="33"/>
        <end position="53"/>
    </location>
</feature>
<dbReference type="InterPro" id="IPR036465">
    <property type="entry name" value="vWFA_dom_sf"/>
</dbReference>
<dbReference type="Gene3D" id="3.40.50.410">
    <property type="entry name" value="von Willebrand factor, type A domain"/>
    <property type="match status" value="2"/>
</dbReference>
<feature type="domain" description="VWFA" evidence="2">
    <location>
        <begin position="365"/>
        <end position="512"/>
    </location>
</feature>
<dbReference type="AlphaFoldDB" id="A0A7Z8KLK7"/>
<evidence type="ECO:0000256" key="1">
    <source>
        <dbReference type="SAM" id="Phobius"/>
    </source>
</evidence>
<dbReference type="SUPFAM" id="SSF52317">
    <property type="entry name" value="Class I glutamine amidotransferase-like"/>
    <property type="match status" value="1"/>
</dbReference>
<keyword evidence="1" id="KW-1133">Transmembrane helix</keyword>
<sequence length="820" mass="90639">MIEFEEPLVILLVIPIIIAGFYLLKKGAKKSLIISRIIVLSLLITALASPYAVVTSETVDDTPDLIIISDETNSMELFENETATELYEALQEKTSTQIVKLTGESTALGDAIEQYATGDNQIVLVTDGNSNTGEDIESALEYAQEMGTTVYYVEPELTSNDLSVKIEGDKDVVINTENQFEVVVSQATEQETSFSYELYNDDKLIRSGKKTFTDRDSTIIVSQVEFSKLGTHTLKAIIYPSGSDVDSINNEFYKAIYVIPKPEIRTIGLDRDSPLAYVLYNLYDVSNSGELKNIDDKKAIVIDNTDESDFSDEEVEKLKDYLNDGRGIVVVGGDGSYNFGDYLDSSIEEILPVRSEPTDWTGGRNVVLLIDTSISILNYEIQNDVISNAVAIINDEDVKDSYAGVIAFGSTGFDITNGLLYLGTQANIDYIEDQLTNDLSFGASDSDLNEGLDVADEWLDEQDGELEIIIISDGAIGNTYDDTLDIATSLHEKGISFYFLQIENNDPSQRFKIDDDGNYYAETLMEEVEGSYVPLERGEVADISLGESSSDTSSEGIQTDDFSLVEVNTRHFITKNIDVDGSITGYNDVTPKAGADRLVITSTGKPVLTTWRYGLGRVAALTTDNGYGNNKMWATQLYSGNNSKLIAATVNWAISNPREETGAVVVAEDSWYGSSVDIELTMYEEGVPTLKLNDEEVELSLVGNDIYEATIYPTYIGIHDLSGYPLAVNYAIEYRDVGLNEDLPSLIIKYGGETFTVNKARNNLFEEAQSNAVKEVNESVSQKIYFLIAALIIFLGEVALRRIKEIKEMKKLEKEIEHEK</sequence>
<accession>A0A7Z8KLK7</accession>
<evidence type="ECO:0000259" key="2">
    <source>
        <dbReference type="PROSITE" id="PS50234"/>
    </source>
</evidence>
<dbReference type="RefSeq" id="WP_154810834.1">
    <property type="nucleotide sequence ID" value="NZ_VIAQ01000020.1"/>
</dbReference>
<feature type="transmembrane region" description="Helical" evidence="1">
    <location>
        <begin position="784"/>
        <end position="800"/>
    </location>
</feature>
<dbReference type="EMBL" id="VIAQ01000020">
    <property type="protein sequence ID" value="TQD23520.1"/>
    <property type="molecule type" value="Genomic_DNA"/>
</dbReference>
<dbReference type="InterPro" id="IPR002035">
    <property type="entry name" value="VWF_A"/>
</dbReference>
<keyword evidence="4" id="KW-1185">Reference proteome</keyword>
<dbReference type="OrthoDB" id="147382at2157"/>
<protein>
    <recommendedName>
        <fullName evidence="2">VWFA domain-containing protein</fullName>
    </recommendedName>
</protein>
<dbReference type="CDD" id="cd00198">
    <property type="entry name" value="vWFA"/>
    <property type="match status" value="1"/>
</dbReference>
<dbReference type="PROSITE" id="PS50234">
    <property type="entry name" value="VWFA"/>
    <property type="match status" value="1"/>
</dbReference>
<dbReference type="PANTHER" id="PTHR37947:SF1">
    <property type="entry name" value="BLL2462 PROTEIN"/>
    <property type="match status" value="1"/>
</dbReference>
<dbReference type="SMART" id="SM00327">
    <property type="entry name" value="VWA"/>
    <property type="match status" value="1"/>
</dbReference>
<keyword evidence="1" id="KW-0472">Membrane</keyword>
<organism evidence="3 4">
    <name type="scientific">Methanolobus vulcani</name>
    <dbReference type="NCBI Taxonomy" id="38026"/>
    <lineage>
        <taxon>Archaea</taxon>
        <taxon>Methanobacteriati</taxon>
        <taxon>Methanobacteriota</taxon>
        <taxon>Stenosarchaea group</taxon>
        <taxon>Methanomicrobia</taxon>
        <taxon>Methanosarcinales</taxon>
        <taxon>Methanosarcinaceae</taxon>
        <taxon>Methanolobus</taxon>
    </lineage>
</organism>
<dbReference type="SUPFAM" id="SSF53300">
    <property type="entry name" value="vWA-like"/>
    <property type="match status" value="2"/>
</dbReference>
<gene>
    <name evidence="3" type="ORF">FKV42_13425</name>
</gene>
<keyword evidence="1" id="KW-0812">Transmembrane</keyword>
<evidence type="ECO:0000313" key="4">
    <source>
        <dbReference type="Proteomes" id="UP000319335"/>
    </source>
</evidence>